<evidence type="ECO:0000313" key="1">
    <source>
        <dbReference type="EMBL" id="MBW84768.1"/>
    </source>
</evidence>
<protein>
    <submittedName>
        <fullName evidence="1">Uncharacterized protein</fullName>
    </submittedName>
</protein>
<accession>A0A2P2IU90</accession>
<dbReference type="EMBL" id="GGEC01004285">
    <property type="protein sequence ID" value="MBW84768.1"/>
    <property type="molecule type" value="Transcribed_RNA"/>
</dbReference>
<proteinExistence type="predicted"/>
<reference evidence="1" key="1">
    <citation type="submission" date="2018-02" db="EMBL/GenBank/DDBJ databases">
        <title>Rhizophora mucronata_Transcriptome.</title>
        <authorList>
            <person name="Meera S.P."/>
            <person name="Sreeshan A."/>
            <person name="Augustine A."/>
        </authorList>
    </citation>
    <scope>NUCLEOTIDE SEQUENCE</scope>
    <source>
        <tissue evidence="1">Leaf</tissue>
    </source>
</reference>
<name>A0A2P2IU90_RHIMU</name>
<sequence>MSSTGVCAACKGSTWGPVERLNCWFCCFTEEIKLKKRGTNVPQPPSLNRILNE</sequence>
<organism evidence="1">
    <name type="scientific">Rhizophora mucronata</name>
    <name type="common">Asiatic mangrove</name>
    <dbReference type="NCBI Taxonomy" id="61149"/>
    <lineage>
        <taxon>Eukaryota</taxon>
        <taxon>Viridiplantae</taxon>
        <taxon>Streptophyta</taxon>
        <taxon>Embryophyta</taxon>
        <taxon>Tracheophyta</taxon>
        <taxon>Spermatophyta</taxon>
        <taxon>Magnoliopsida</taxon>
        <taxon>eudicotyledons</taxon>
        <taxon>Gunneridae</taxon>
        <taxon>Pentapetalae</taxon>
        <taxon>rosids</taxon>
        <taxon>fabids</taxon>
        <taxon>Malpighiales</taxon>
        <taxon>Rhizophoraceae</taxon>
        <taxon>Rhizophora</taxon>
    </lineage>
</organism>
<dbReference type="AlphaFoldDB" id="A0A2P2IU90"/>